<name>X0YET1_9ZZZZ</name>
<accession>X0YET1</accession>
<evidence type="ECO:0000256" key="1">
    <source>
        <dbReference type="SAM" id="MobiDB-lite"/>
    </source>
</evidence>
<evidence type="ECO:0000313" key="2">
    <source>
        <dbReference type="EMBL" id="GAG47198.1"/>
    </source>
</evidence>
<protein>
    <submittedName>
        <fullName evidence="2">Uncharacterized protein</fullName>
    </submittedName>
</protein>
<sequence length="47" mass="5325">GRNQTKKLKCKTQNFGIPASRDNSLLSKQLSQPCRKNTHKKQEVDGL</sequence>
<feature type="non-terminal residue" evidence="2">
    <location>
        <position position="1"/>
    </location>
</feature>
<dbReference type="AlphaFoldDB" id="X0YET1"/>
<proteinExistence type="predicted"/>
<feature type="compositionally biased region" description="Polar residues" evidence="1">
    <location>
        <begin position="11"/>
        <end position="35"/>
    </location>
</feature>
<gene>
    <name evidence="2" type="ORF">S01H1_82056</name>
</gene>
<comment type="caution">
    <text evidence="2">The sequence shown here is derived from an EMBL/GenBank/DDBJ whole genome shotgun (WGS) entry which is preliminary data.</text>
</comment>
<reference evidence="2" key="1">
    <citation type="journal article" date="2014" name="Front. Microbiol.">
        <title>High frequency of phylogenetically diverse reductive dehalogenase-homologous genes in deep subseafloor sedimentary metagenomes.</title>
        <authorList>
            <person name="Kawai M."/>
            <person name="Futagami T."/>
            <person name="Toyoda A."/>
            <person name="Takaki Y."/>
            <person name="Nishi S."/>
            <person name="Hori S."/>
            <person name="Arai W."/>
            <person name="Tsubouchi T."/>
            <person name="Morono Y."/>
            <person name="Uchiyama I."/>
            <person name="Ito T."/>
            <person name="Fujiyama A."/>
            <person name="Inagaki F."/>
            <person name="Takami H."/>
        </authorList>
    </citation>
    <scope>NUCLEOTIDE SEQUENCE</scope>
    <source>
        <strain evidence="2">Expedition CK06-06</strain>
    </source>
</reference>
<organism evidence="2">
    <name type="scientific">marine sediment metagenome</name>
    <dbReference type="NCBI Taxonomy" id="412755"/>
    <lineage>
        <taxon>unclassified sequences</taxon>
        <taxon>metagenomes</taxon>
        <taxon>ecological metagenomes</taxon>
    </lineage>
</organism>
<dbReference type="EMBL" id="BARS01055596">
    <property type="protein sequence ID" value="GAG47198.1"/>
    <property type="molecule type" value="Genomic_DNA"/>
</dbReference>
<feature type="region of interest" description="Disordered" evidence="1">
    <location>
        <begin position="1"/>
        <end position="47"/>
    </location>
</feature>
<feature type="compositionally biased region" description="Basic residues" evidence="1">
    <location>
        <begin position="1"/>
        <end position="10"/>
    </location>
</feature>